<dbReference type="RefSeq" id="WP_229537369.1">
    <property type="nucleotide sequence ID" value="NZ_JAJHJB010000070.1"/>
</dbReference>
<evidence type="ECO:0000313" key="6">
    <source>
        <dbReference type="Proteomes" id="UP001165492"/>
    </source>
</evidence>
<dbReference type="Pfam" id="PF01965">
    <property type="entry name" value="DJ-1_PfpI"/>
    <property type="match status" value="1"/>
</dbReference>
<dbReference type="PANTHER" id="PTHR48094">
    <property type="entry name" value="PROTEIN/NUCLEIC ACID DEGLYCASE DJ-1-RELATED"/>
    <property type="match status" value="1"/>
</dbReference>
<dbReference type="EMBL" id="JAJHJB010000070">
    <property type="protein sequence ID" value="MCC5468478.1"/>
    <property type="molecule type" value="Genomic_DNA"/>
</dbReference>
<comment type="similarity">
    <text evidence="3">Belongs to the peptidase C56 family. HSP31-like subfamily.</text>
</comment>
<evidence type="ECO:0000313" key="5">
    <source>
        <dbReference type="EMBL" id="MCC5468478.1"/>
    </source>
</evidence>
<dbReference type="InterPro" id="IPR002818">
    <property type="entry name" value="DJ-1/PfpI"/>
</dbReference>
<dbReference type="InterPro" id="IPR029062">
    <property type="entry name" value="Class_I_gatase-like"/>
</dbReference>
<name>A0ABS8HZ89_9FIRM</name>
<dbReference type="InterPro" id="IPR050325">
    <property type="entry name" value="Prot/Nucl_acid_deglycase"/>
</dbReference>
<keyword evidence="6" id="KW-1185">Reference proteome</keyword>
<dbReference type="CDD" id="cd03141">
    <property type="entry name" value="GATase1_Hsp31_like"/>
    <property type="match status" value="1"/>
</dbReference>
<evidence type="ECO:0000256" key="2">
    <source>
        <dbReference type="ARBA" id="ARBA00023239"/>
    </source>
</evidence>
<organism evidence="5 6">
    <name type="scientific">Pelosinus baikalensis</name>
    <dbReference type="NCBI Taxonomy" id="2892015"/>
    <lineage>
        <taxon>Bacteria</taxon>
        <taxon>Bacillati</taxon>
        <taxon>Bacillota</taxon>
        <taxon>Negativicutes</taxon>
        <taxon>Selenomonadales</taxon>
        <taxon>Sporomusaceae</taxon>
        <taxon>Pelosinus</taxon>
    </lineage>
</organism>
<keyword evidence="1" id="KW-0346">Stress response</keyword>
<sequence>MKKVVLFLVLVVLFNMSIGFTNNFKGENHMQSSKKILMVVTNRDHFDKSHKTGLWMEEFAVPYTNFRAAGYEVTVASPLGGVAPIDPSSIPEKVPAEWSAAAKVLQSTVKLEQVDYTQYAAVVLPGGHGPLFDLSSDPALANILRYFDSTNRIIAAVCHGTAGLISATTAEGKPLIAGRKVTGFTNEEEKIAALDKLVPFAVESKLRELGADFVSTNPWGDYVIVDGNLITGQNPQSSDSFSKAILQSLQKQ</sequence>
<gene>
    <name evidence="5" type="ORF">LMF89_24385</name>
</gene>
<dbReference type="PANTHER" id="PTHR48094:SF11">
    <property type="entry name" value="GLUTATHIONE-INDEPENDENT GLYOXALASE HSP31-RELATED"/>
    <property type="match status" value="1"/>
</dbReference>
<comment type="caution">
    <text evidence="5">The sequence shown here is derived from an EMBL/GenBank/DDBJ whole genome shotgun (WGS) entry which is preliminary data.</text>
</comment>
<feature type="domain" description="DJ-1/PfpI" evidence="4">
    <location>
        <begin position="58"/>
        <end position="247"/>
    </location>
</feature>
<dbReference type="Proteomes" id="UP001165492">
    <property type="component" value="Unassembled WGS sequence"/>
</dbReference>
<evidence type="ECO:0000259" key="4">
    <source>
        <dbReference type="Pfam" id="PF01965"/>
    </source>
</evidence>
<keyword evidence="5" id="KW-0315">Glutamine amidotransferase</keyword>
<keyword evidence="2" id="KW-0456">Lyase</keyword>
<reference evidence="5" key="1">
    <citation type="submission" date="2021-11" db="EMBL/GenBank/DDBJ databases">
        <title>Description of a new species Pelosinus isolated from the bottom sediments of Lake Baikal.</title>
        <authorList>
            <person name="Zakharyuk A."/>
        </authorList>
    </citation>
    <scope>NUCLEOTIDE SEQUENCE</scope>
    <source>
        <strain evidence="5">Bkl1</strain>
    </source>
</reference>
<dbReference type="SUPFAM" id="SSF52317">
    <property type="entry name" value="Class I glutamine amidotransferase-like"/>
    <property type="match status" value="1"/>
</dbReference>
<protein>
    <submittedName>
        <fullName evidence="5">Type 1 glutamine amidotransferase domain-containing protein</fullName>
    </submittedName>
</protein>
<accession>A0ABS8HZ89</accession>
<evidence type="ECO:0000256" key="1">
    <source>
        <dbReference type="ARBA" id="ARBA00023016"/>
    </source>
</evidence>
<proteinExistence type="inferred from homology"/>
<dbReference type="Gene3D" id="3.40.50.880">
    <property type="match status" value="1"/>
</dbReference>
<evidence type="ECO:0000256" key="3">
    <source>
        <dbReference type="ARBA" id="ARBA00038493"/>
    </source>
</evidence>